<dbReference type="InterPro" id="IPR000644">
    <property type="entry name" value="CBS_dom"/>
</dbReference>
<dbReference type="EMBL" id="JBHLZN010000007">
    <property type="protein sequence ID" value="MFB9887932.1"/>
    <property type="molecule type" value="Genomic_DNA"/>
</dbReference>
<protein>
    <recommendedName>
        <fullName evidence="7">Quaternary amine transport ATP-binding protein</fullName>
        <ecNumber evidence="7">7.6.2.9</ecNumber>
    </recommendedName>
</protein>
<evidence type="ECO:0000256" key="2">
    <source>
        <dbReference type="ARBA" id="ARBA00022448"/>
    </source>
</evidence>
<feature type="domain" description="CBS" evidence="9">
    <location>
        <begin position="335"/>
        <end position="391"/>
    </location>
</feature>
<dbReference type="PROSITE" id="PS51371">
    <property type="entry name" value="CBS"/>
    <property type="match status" value="2"/>
</dbReference>
<accession>A0ABV5ZF83</accession>
<dbReference type="Pfam" id="PF00571">
    <property type="entry name" value="CBS"/>
    <property type="match status" value="1"/>
</dbReference>
<evidence type="ECO:0000259" key="9">
    <source>
        <dbReference type="PROSITE" id="PS51371"/>
    </source>
</evidence>
<dbReference type="NCBIfam" id="TIGR01186">
    <property type="entry name" value="proV"/>
    <property type="match status" value="1"/>
</dbReference>
<comment type="caution">
    <text evidence="10">The sequence shown here is derived from an EMBL/GenBank/DDBJ whole genome shotgun (WGS) entry which is preliminary data.</text>
</comment>
<dbReference type="Gene3D" id="3.10.580.10">
    <property type="entry name" value="CBS-domain"/>
    <property type="match status" value="1"/>
</dbReference>
<evidence type="ECO:0000256" key="6">
    <source>
        <dbReference type="PROSITE-ProRule" id="PRU00703"/>
    </source>
</evidence>
<keyword evidence="7" id="KW-0472">Membrane</keyword>
<keyword evidence="3 7" id="KW-0547">Nucleotide-binding</keyword>
<keyword evidence="2 7" id="KW-0813">Transport</keyword>
<dbReference type="SMART" id="SM00116">
    <property type="entry name" value="CBS"/>
    <property type="match status" value="2"/>
</dbReference>
<dbReference type="Pfam" id="PF00005">
    <property type="entry name" value="ABC_tran"/>
    <property type="match status" value="1"/>
</dbReference>
<proteinExistence type="inferred from homology"/>
<dbReference type="InterPro" id="IPR005892">
    <property type="entry name" value="Gly-betaine_transp_ATP-bd"/>
</dbReference>
<dbReference type="InterPro" id="IPR003439">
    <property type="entry name" value="ABC_transporter-like_ATP-bd"/>
</dbReference>
<sequence length="398" mass="43807">MNKIEVQNIYKIFGKRPEQALTAVQAGISKAQLRQQSGHILGLREITLSIPAGQTFVIMGLSGSGKSTLIRHFNRLIDPTAGDILVDGQSLMQMSPAQLQDFRRHKISMVFQRFGLMPHHCVLENVAYGLKIQGVSKAERQQQAQRWIELVGLQGFEDAYPEQLSGGMQQRVGLARALCTNPDILLMDEAFSALDPLIRREMQDQLMQIQNQLHKTIVFITHDLDEALRLGNQIAILKDGEIQQVGTPQQILLQPANDYVDAFVQDINRSRVLTAALAAQPVACIAADSSPQQALQQLQQQDIPLAMVVDAEQHLLGMVEQQQLQQQQSDNLQQLTSSVPSIAADALLEEAIQQLAEAGHPLPVVDAEQRLQGLISADSALKALTDTPCQEPAKPPVS</sequence>
<dbReference type="GO" id="GO:0005524">
    <property type="term" value="F:ATP binding"/>
    <property type="evidence" value="ECO:0007669"/>
    <property type="project" value="UniProtKB-KW"/>
</dbReference>
<comment type="subunit">
    <text evidence="7">The complex is probably composed of two ATP-binding proteins, two transmembrane proteins and a solute-binding protein.</text>
</comment>
<evidence type="ECO:0000313" key="10">
    <source>
        <dbReference type="EMBL" id="MFB9887932.1"/>
    </source>
</evidence>
<keyword evidence="7" id="KW-1003">Cell membrane</keyword>
<evidence type="ECO:0000313" key="11">
    <source>
        <dbReference type="Proteomes" id="UP001589628"/>
    </source>
</evidence>
<dbReference type="InterPro" id="IPR003593">
    <property type="entry name" value="AAA+_ATPase"/>
</dbReference>
<dbReference type="CDD" id="cd03294">
    <property type="entry name" value="ABC_Pro_Gly_Betaine"/>
    <property type="match status" value="1"/>
</dbReference>
<dbReference type="SUPFAM" id="SSF52540">
    <property type="entry name" value="P-loop containing nucleoside triphosphate hydrolases"/>
    <property type="match status" value="1"/>
</dbReference>
<dbReference type="SUPFAM" id="SSF54631">
    <property type="entry name" value="CBS-domain pair"/>
    <property type="match status" value="1"/>
</dbReference>
<keyword evidence="11" id="KW-1185">Reference proteome</keyword>
<comment type="similarity">
    <text evidence="1 7">Belongs to the ABC transporter superfamily.</text>
</comment>
<organism evidence="10 11">
    <name type="scientific">Balneatrix alpica</name>
    <dbReference type="NCBI Taxonomy" id="75684"/>
    <lineage>
        <taxon>Bacteria</taxon>
        <taxon>Pseudomonadati</taxon>
        <taxon>Pseudomonadota</taxon>
        <taxon>Gammaproteobacteria</taxon>
        <taxon>Oceanospirillales</taxon>
        <taxon>Balneatrichaceae</taxon>
        <taxon>Balneatrix</taxon>
    </lineage>
</organism>
<evidence type="ECO:0000256" key="5">
    <source>
        <dbReference type="ARBA" id="ARBA00022970"/>
    </source>
</evidence>
<dbReference type="EC" id="7.6.2.9" evidence="7"/>
<dbReference type="RefSeq" id="WP_027312873.1">
    <property type="nucleotide sequence ID" value="NZ_JBHLZN010000007.1"/>
</dbReference>
<feature type="domain" description="CBS" evidence="9">
    <location>
        <begin position="278"/>
        <end position="334"/>
    </location>
</feature>
<comment type="subcellular location">
    <subcellularLocation>
        <location evidence="7">Cell inner membrane</location>
        <topology evidence="7">Peripheral membrane protein</topology>
    </subcellularLocation>
</comment>
<keyword evidence="6" id="KW-0129">CBS domain</keyword>
<evidence type="ECO:0000256" key="4">
    <source>
        <dbReference type="ARBA" id="ARBA00022840"/>
    </source>
</evidence>
<dbReference type="PANTHER" id="PTHR43869">
    <property type="entry name" value="GLYCINE BETAINE/PROLINE BETAINE TRANSPORT SYSTEM ATP-BINDING PROTEIN PROV"/>
    <property type="match status" value="1"/>
</dbReference>
<keyword evidence="4 7" id="KW-0067">ATP-binding</keyword>
<evidence type="ECO:0000259" key="8">
    <source>
        <dbReference type="PROSITE" id="PS50893"/>
    </source>
</evidence>
<dbReference type="SMART" id="SM00382">
    <property type="entry name" value="AAA"/>
    <property type="match status" value="1"/>
</dbReference>
<feature type="domain" description="ABC transporter" evidence="8">
    <location>
        <begin position="4"/>
        <end position="264"/>
    </location>
</feature>
<dbReference type="InterPro" id="IPR017871">
    <property type="entry name" value="ABC_transporter-like_CS"/>
</dbReference>
<reference evidence="10 11" key="1">
    <citation type="submission" date="2024-09" db="EMBL/GenBank/DDBJ databases">
        <authorList>
            <person name="Sun Q."/>
            <person name="Mori K."/>
        </authorList>
    </citation>
    <scope>NUCLEOTIDE SEQUENCE [LARGE SCALE GENOMIC DNA]</scope>
    <source>
        <strain evidence="10 11">ATCC 51285</strain>
    </source>
</reference>
<name>A0ABV5ZF83_9GAMM</name>
<evidence type="ECO:0000256" key="7">
    <source>
        <dbReference type="RuleBase" id="RU369116"/>
    </source>
</evidence>
<dbReference type="InterPro" id="IPR051921">
    <property type="entry name" value="ABC_osmolyte_uptake_ATP-bind"/>
</dbReference>
<evidence type="ECO:0000256" key="3">
    <source>
        <dbReference type="ARBA" id="ARBA00022741"/>
    </source>
</evidence>
<dbReference type="Gene3D" id="3.40.50.300">
    <property type="entry name" value="P-loop containing nucleotide triphosphate hydrolases"/>
    <property type="match status" value="1"/>
</dbReference>
<dbReference type="PROSITE" id="PS00211">
    <property type="entry name" value="ABC_TRANSPORTER_1"/>
    <property type="match status" value="1"/>
</dbReference>
<keyword evidence="5" id="KW-0029">Amino-acid transport</keyword>
<keyword evidence="7" id="KW-0997">Cell inner membrane</keyword>
<evidence type="ECO:0000256" key="1">
    <source>
        <dbReference type="ARBA" id="ARBA00005417"/>
    </source>
</evidence>
<comment type="catalytic activity">
    <reaction evidence="7">
        <text>a quaternary ammonium(out) + ATP + H2O = a quaternary ammonium(in) + ADP + phosphate + H(+)</text>
        <dbReference type="Rhea" id="RHEA:11036"/>
        <dbReference type="ChEBI" id="CHEBI:15377"/>
        <dbReference type="ChEBI" id="CHEBI:15378"/>
        <dbReference type="ChEBI" id="CHEBI:30616"/>
        <dbReference type="ChEBI" id="CHEBI:35267"/>
        <dbReference type="ChEBI" id="CHEBI:43474"/>
        <dbReference type="ChEBI" id="CHEBI:456216"/>
    </reaction>
</comment>
<dbReference type="InterPro" id="IPR046342">
    <property type="entry name" value="CBS_dom_sf"/>
</dbReference>
<dbReference type="PANTHER" id="PTHR43869:SF1">
    <property type="entry name" value="GLYCINE BETAINE_PROLINE BETAINE TRANSPORT SYSTEM ATP-BINDING PROTEIN PROV"/>
    <property type="match status" value="1"/>
</dbReference>
<dbReference type="PROSITE" id="PS50893">
    <property type="entry name" value="ABC_TRANSPORTER_2"/>
    <property type="match status" value="1"/>
</dbReference>
<dbReference type="InterPro" id="IPR027417">
    <property type="entry name" value="P-loop_NTPase"/>
</dbReference>
<dbReference type="Proteomes" id="UP001589628">
    <property type="component" value="Unassembled WGS sequence"/>
</dbReference>
<gene>
    <name evidence="10" type="ORF">ACFFLH_16070</name>
</gene>